<protein>
    <submittedName>
        <fullName evidence="1">Uncharacterized protein</fullName>
    </submittedName>
</protein>
<gene>
    <name evidence="1" type="ORF">QIS74_03375</name>
</gene>
<sequence length="46" mass="5096">MTYKRIENLRICGKLQEAATVICRAAALHDSSTNGPRKKLGTSNDY</sequence>
<dbReference type="Proteomes" id="UP001327957">
    <property type="component" value="Unassembled WGS sequence"/>
</dbReference>
<dbReference type="AlphaFoldDB" id="A0AAV9TSM6"/>
<name>A0AAV9TSM6_9PEZI</name>
<organism evidence="1 2">
    <name type="scientific">Colletotrichum tabaci</name>
    <dbReference type="NCBI Taxonomy" id="1209068"/>
    <lineage>
        <taxon>Eukaryota</taxon>
        <taxon>Fungi</taxon>
        <taxon>Dikarya</taxon>
        <taxon>Ascomycota</taxon>
        <taxon>Pezizomycotina</taxon>
        <taxon>Sordariomycetes</taxon>
        <taxon>Hypocreomycetidae</taxon>
        <taxon>Glomerellales</taxon>
        <taxon>Glomerellaceae</taxon>
        <taxon>Colletotrichum</taxon>
        <taxon>Colletotrichum destructivum species complex</taxon>
    </lineage>
</organism>
<reference evidence="1 2" key="1">
    <citation type="submission" date="2023-04" db="EMBL/GenBank/DDBJ databases">
        <title>Colletotrichum tabacum stain YC1 causing leaf anthracnose on Nicotiana tabacum(L.) cv.</title>
        <authorList>
            <person name="Ji Z."/>
            <person name="Wang M."/>
            <person name="Zhang J."/>
            <person name="Wang N."/>
            <person name="Zhou Z."/>
        </authorList>
    </citation>
    <scope>NUCLEOTIDE SEQUENCE [LARGE SCALE GENOMIC DNA]</scope>
    <source>
        <strain evidence="1 2">YC1</strain>
    </source>
</reference>
<evidence type="ECO:0000313" key="1">
    <source>
        <dbReference type="EMBL" id="KAK6225048.1"/>
    </source>
</evidence>
<keyword evidence="2" id="KW-1185">Reference proteome</keyword>
<comment type="caution">
    <text evidence="1">The sequence shown here is derived from an EMBL/GenBank/DDBJ whole genome shotgun (WGS) entry which is preliminary data.</text>
</comment>
<accession>A0AAV9TSM6</accession>
<proteinExistence type="predicted"/>
<evidence type="ECO:0000313" key="2">
    <source>
        <dbReference type="Proteomes" id="UP001327957"/>
    </source>
</evidence>
<dbReference type="EMBL" id="JASAOK010000012">
    <property type="protein sequence ID" value="KAK6225048.1"/>
    <property type="molecule type" value="Genomic_DNA"/>
</dbReference>